<sequence>MSVVFDVSAVGPTLGLDVVSSSPAAAVYVVDRPPAGGASSASAAQDKTQAYVSSVISSESSSIGVPEDDSDDDDEEGEVQSKSDGSYLSSLASLEESLPIKRRGLSNNFAGKSKSFANLSEISTVREIEKRENPLNKRRRTMIAYNWSRKSSLFSCKGNNSSMSILALKGVIGEGREEDDDDDDDDDDDESKEEDQRFRQQQLKGSQSCFSFTDLPK</sequence>
<protein>
    <submittedName>
        <fullName evidence="1">Uncharacterized protein</fullName>
    </submittedName>
</protein>
<accession>A0ACC0FJR8</accession>
<proteinExistence type="predicted"/>
<keyword evidence="2" id="KW-1185">Reference proteome</keyword>
<dbReference type="Proteomes" id="UP001060215">
    <property type="component" value="Chromosome 14"/>
</dbReference>
<gene>
    <name evidence="1" type="ORF">LOK49_LG13G02891</name>
</gene>
<reference evidence="1 2" key="1">
    <citation type="journal article" date="2022" name="Plant J.">
        <title>Chromosome-level genome of Camellia lanceoleosa provides a valuable resource for understanding genome evolution and self-incompatibility.</title>
        <authorList>
            <person name="Gong W."/>
            <person name="Xiao S."/>
            <person name="Wang L."/>
            <person name="Liao Z."/>
            <person name="Chang Y."/>
            <person name="Mo W."/>
            <person name="Hu G."/>
            <person name="Li W."/>
            <person name="Zhao G."/>
            <person name="Zhu H."/>
            <person name="Hu X."/>
            <person name="Ji K."/>
            <person name="Xiang X."/>
            <person name="Song Q."/>
            <person name="Yuan D."/>
            <person name="Jin S."/>
            <person name="Zhang L."/>
        </authorList>
    </citation>
    <scope>NUCLEOTIDE SEQUENCE [LARGE SCALE GENOMIC DNA]</scope>
    <source>
        <strain evidence="1">SQ_2022a</strain>
    </source>
</reference>
<organism evidence="1 2">
    <name type="scientific">Camellia lanceoleosa</name>
    <dbReference type="NCBI Taxonomy" id="1840588"/>
    <lineage>
        <taxon>Eukaryota</taxon>
        <taxon>Viridiplantae</taxon>
        <taxon>Streptophyta</taxon>
        <taxon>Embryophyta</taxon>
        <taxon>Tracheophyta</taxon>
        <taxon>Spermatophyta</taxon>
        <taxon>Magnoliopsida</taxon>
        <taxon>eudicotyledons</taxon>
        <taxon>Gunneridae</taxon>
        <taxon>Pentapetalae</taxon>
        <taxon>asterids</taxon>
        <taxon>Ericales</taxon>
        <taxon>Theaceae</taxon>
        <taxon>Camellia</taxon>
    </lineage>
</organism>
<dbReference type="EMBL" id="CM045771">
    <property type="protein sequence ID" value="KAI7988372.1"/>
    <property type="molecule type" value="Genomic_DNA"/>
</dbReference>
<comment type="caution">
    <text evidence="1">The sequence shown here is derived from an EMBL/GenBank/DDBJ whole genome shotgun (WGS) entry which is preliminary data.</text>
</comment>
<evidence type="ECO:0000313" key="1">
    <source>
        <dbReference type="EMBL" id="KAI7988372.1"/>
    </source>
</evidence>
<evidence type="ECO:0000313" key="2">
    <source>
        <dbReference type="Proteomes" id="UP001060215"/>
    </source>
</evidence>
<name>A0ACC0FJR8_9ERIC</name>